<evidence type="ECO:0000313" key="9">
    <source>
        <dbReference type="Proteomes" id="UP000004263"/>
    </source>
</evidence>
<dbReference type="OrthoDB" id="9807187at2"/>
<keyword evidence="5 7" id="KW-1133">Transmembrane helix</keyword>
<comment type="caution">
    <text evidence="8">The sequence shown here is derived from an EMBL/GenBank/DDBJ whole genome shotgun (WGS) entry which is preliminary data.</text>
</comment>
<dbReference type="EMBL" id="AAQH01000022">
    <property type="protein sequence ID" value="EAT11163.1"/>
    <property type="molecule type" value="Genomic_DNA"/>
</dbReference>
<dbReference type="PIRSF" id="PIRSF019239">
    <property type="entry name" value="MrpE"/>
    <property type="match status" value="1"/>
</dbReference>
<evidence type="ECO:0000256" key="5">
    <source>
        <dbReference type="ARBA" id="ARBA00022989"/>
    </source>
</evidence>
<reference evidence="8 9" key="1">
    <citation type="submission" date="2006-03" db="EMBL/GenBank/DDBJ databases">
        <authorList>
            <person name="Pinhassi J."/>
            <person name="Pedros-Alio C."/>
            <person name="Ferriera S."/>
            <person name="Johnson J."/>
            <person name="Kravitz S."/>
            <person name="Halpern A."/>
            <person name="Remington K."/>
            <person name="Beeson K."/>
            <person name="Tran B."/>
            <person name="Rogers Y.-H."/>
            <person name="Friedman R."/>
            <person name="Venter J.C."/>
        </authorList>
    </citation>
    <scope>NUCLEOTIDE SEQUENCE [LARGE SCALE GENOMIC DNA]</scope>
    <source>
        <strain evidence="8 9">RED65</strain>
    </source>
</reference>
<evidence type="ECO:0000256" key="1">
    <source>
        <dbReference type="ARBA" id="ARBA00004651"/>
    </source>
</evidence>
<proteinExistence type="inferred from homology"/>
<comment type="similarity">
    <text evidence="2">Belongs to the CPA3 antiporters (TC 2.A.63) subunit E family.</text>
</comment>
<comment type="subcellular location">
    <subcellularLocation>
        <location evidence="1">Cell membrane</location>
        <topology evidence="1">Multi-pass membrane protein</topology>
    </subcellularLocation>
</comment>
<dbReference type="GO" id="GO:0008324">
    <property type="term" value="F:monoatomic cation transmembrane transporter activity"/>
    <property type="evidence" value="ECO:0007669"/>
    <property type="project" value="InterPro"/>
</dbReference>
<evidence type="ECO:0000256" key="4">
    <source>
        <dbReference type="ARBA" id="ARBA00022692"/>
    </source>
</evidence>
<dbReference type="InterPro" id="IPR002758">
    <property type="entry name" value="Cation_antiport_E"/>
</dbReference>
<accession>Q1MYX8</accession>
<protein>
    <submittedName>
        <fullName evidence="8">Multisubunit Na+/H+ antiporter, MnhE subunit</fullName>
    </submittedName>
</protein>
<dbReference type="HOGENOM" id="CLU_086615_4_0_6"/>
<keyword evidence="4 7" id="KW-0812">Transmembrane</keyword>
<feature type="transmembrane region" description="Helical" evidence="7">
    <location>
        <begin position="12"/>
        <end position="43"/>
    </location>
</feature>
<dbReference type="NCBIfam" id="NF006518">
    <property type="entry name" value="PRK08965.1-2"/>
    <property type="match status" value="1"/>
</dbReference>
<evidence type="ECO:0000256" key="3">
    <source>
        <dbReference type="ARBA" id="ARBA00022475"/>
    </source>
</evidence>
<name>Q1MYX8_9GAMM</name>
<dbReference type="STRING" id="207949.RED65_07759"/>
<sequence length="162" mass="18471">MIKKLFPMPVHSAMLLGVWVFLNEFSFAHFVLGSFLAITIPWICAPMSDEHPGVKKPIKAFKYLLLVVWDIIVSNFEVAARILRSNKHLRPGFIALPLDIHEPFPLAVLASTISLTPGTVSVDFSDDRQWLYIHALHIDNEDDIINTIKSRYETPLKEIFQC</sequence>
<evidence type="ECO:0000313" key="8">
    <source>
        <dbReference type="EMBL" id="EAT11163.1"/>
    </source>
</evidence>
<evidence type="ECO:0000256" key="7">
    <source>
        <dbReference type="SAM" id="Phobius"/>
    </source>
</evidence>
<evidence type="ECO:0000256" key="6">
    <source>
        <dbReference type="ARBA" id="ARBA00023136"/>
    </source>
</evidence>
<dbReference type="GO" id="GO:0005886">
    <property type="term" value="C:plasma membrane"/>
    <property type="evidence" value="ECO:0007669"/>
    <property type="project" value="UniProtKB-SubCell"/>
</dbReference>
<dbReference type="AlphaFoldDB" id="Q1MYX8"/>
<gene>
    <name evidence="8" type="ORF">RED65_07759</name>
</gene>
<evidence type="ECO:0000256" key="2">
    <source>
        <dbReference type="ARBA" id="ARBA00006228"/>
    </source>
</evidence>
<dbReference type="Proteomes" id="UP000004263">
    <property type="component" value="Unassembled WGS sequence"/>
</dbReference>
<dbReference type="PANTHER" id="PTHR34584">
    <property type="entry name" value="NA(+)/H(+) ANTIPORTER SUBUNIT E1"/>
    <property type="match status" value="1"/>
</dbReference>
<dbReference type="Pfam" id="PF01899">
    <property type="entry name" value="MNHE"/>
    <property type="match status" value="1"/>
</dbReference>
<dbReference type="PANTHER" id="PTHR34584:SF1">
    <property type="entry name" value="NA(+)_H(+) ANTIPORTER SUBUNIT E1"/>
    <property type="match status" value="1"/>
</dbReference>
<keyword evidence="3" id="KW-1003">Cell membrane</keyword>
<organism evidence="8 9">
    <name type="scientific">Bermanella marisrubri</name>
    <dbReference type="NCBI Taxonomy" id="207949"/>
    <lineage>
        <taxon>Bacteria</taxon>
        <taxon>Pseudomonadati</taxon>
        <taxon>Pseudomonadota</taxon>
        <taxon>Gammaproteobacteria</taxon>
        <taxon>Oceanospirillales</taxon>
        <taxon>Oceanospirillaceae</taxon>
        <taxon>Bermanella</taxon>
    </lineage>
</organism>
<keyword evidence="6 7" id="KW-0472">Membrane</keyword>
<dbReference type="RefSeq" id="WP_007018904.1">
    <property type="nucleotide sequence ID" value="NZ_CH724119.1"/>
</dbReference>
<keyword evidence="9" id="KW-1185">Reference proteome</keyword>